<keyword evidence="6" id="KW-0408">Iron</keyword>
<dbReference type="Pfam" id="PF13469">
    <property type="entry name" value="Sulfotransfer_3"/>
    <property type="match status" value="1"/>
</dbReference>
<evidence type="ECO:0000313" key="10">
    <source>
        <dbReference type="EMBL" id="KAJ8601151.1"/>
    </source>
</evidence>
<dbReference type="GO" id="GO:0031418">
    <property type="term" value="F:L-ascorbic acid binding"/>
    <property type="evidence" value="ECO:0007669"/>
    <property type="project" value="UniProtKB-KW"/>
</dbReference>
<reference evidence="10" key="1">
    <citation type="submission" date="2023-01" db="EMBL/GenBank/DDBJ databases">
        <title>Metagenome sequencing of chrysophaentin producing Chrysophaeum taylorii.</title>
        <authorList>
            <person name="Davison J."/>
            <person name="Bewley C."/>
        </authorList>
    </citation>
    <scope>NUCLEOTIDE SEQUENCE</scope>
    <source>
        <strain evidence="10">NIES-1699</strain>
    </source>
</reference>
<feature type="compositionally biased region" description="Basic residues" evidence="7">
    <location>
        <begin position="432"/>
        <end position="441"/>
    </location>
</feature>
<dbReference type="InterPro" id="IPR051559">
    <property type="entry name" value="HIF_prolyl_hydroxylases"/>
</dbReference>
<dbReference type="GO" id="GO:0008198">
    <property type="term" value="F:ferrous iron binding"/>
    <property type="evidence" value="ECO:0007669"/>
    <property type="project" value="TreeGrafter"/>
</dbReference>
<evidence type="ECO:0000256" key="4">
    <source>
        <dbReference type="ARBA" id="ARBA00022964"/>
    </source>
</evidence>
<keyword evidence="5" id="KW-0560">Oxidoreductase</keyword>
<feature type="compositionally biased region" description="Pro residues" evidence="7">
    <location>
        <begin position="336"/>
        <end position="347"/>
    </location>
</feature>
<name>A0AAD7UA83_9STRA</name>
<dbReference type="PANTHER" id="PTHR12907:SF26">
    <property type="entry name" value="HIF PROLYL HYDROXYLASE, ISOFORM C"/>
    <property type="match status" value="1"/>
</dbReference>
<evidence type="ECO:0000256" key="3">
    <source>
        <dbReference type="ARBA" id="ARBA00022896"/>
    </source>
</evidence>
<dbReference type="Pfam" id="PF13640">
    <property type="entry name" value="2OG-FeII_Oxy_3"/>
    <property type="match status" value="1"/>
</dbReference>
<protein>
    <recommendedName>
        <fullName evidence="9">Fe2OG dioxygenase domain-containing protein</fullName>
    </recommendedName>
</protein>
<feature type="compositionally biased region" description="Low complexity" evidence="7">
    <location>
        <begin position="418"/>
        <end position="431"/>
    </location>
</feature>
<dbReference type="Gene3D" id="2.60.120.620">
    <property type="entry name" value="q2cbj1_9rhob like domain"/>
    <property type="match status" value="1"/>
</dbReference>
<feature type="region of interest" description="Disordered" evidence="7">
    <location>
        <begin position="363"/>
        <end position="456"/>
    </location>
</feature>
<keyword evidence="8" id="KW-0732">Signal</keyword>
<evidence type="ECO:0000259" key="9">
    <source>
        <dbReference type="PROSITE" id="PS51471"/>
    </source>
</evidence>
<evidence type="ECO:0000256" key="6">
    <source>
        <dbReference type="ARBA" id="ARBA00023004"/>
    </source>
</evidence>
<sequence length="807" mass="89959">MIWVRAFFVLVVATAADDADWDSAWQDFSFVFVGGYHFSGTSVMAQLLSSQPWAVGLSVPKLRLTLDNCANKRCAAPENEGVFLTKAFERHLGPHRCKARQWFASGECARVEYAHWGRVAPQTIQRMRDALWKDWRRFFIGCQPSTRYLVEKDIPNLIRGPLLSEIFGAERVSFVYSLRHPMAARYSRTSKPDFDFSEERRTLEYWLDAHDVALETISRLERVVVLQHERLRKDPDGVLAFVANLIGLKDPTFDYVSPNRRRRLGLHRDSVDRRGLVHILEPTAGRRLWWSAADDRQADDIDHRLGRYCYSLHSLEPLNSSRCARPVLEFKRLRPPLVPRNDTPPPSTCSWPVATDFDGRLMRSHRDPTVGMKNAPRHPPTPADSGHLQRRRVVKATPNLEQRAKRHNKPARPPPSMSSSSSSTTTTTTTRGTRRSSHRRHRVDEEPDEEDDDDIVSPEAQIAELGAAVPRIVDCPWSFEPPRGRHPDALRAAALQVRARAQSSPALAIEDAKVALFFGADEALAESPEEVRGPPSRATDLARLEETLPLCGDEVEAHAAAALALGEAFRERCARRGILASRDRRLVARRKAFVEQARASLRAPISAVPARPTTPWSGGVAMADVRSDLDDETWRAAATEIDDRKAAAVLRADAHRCALDQFAQAIHNDAACGPALRAALRLLRSVARGAAAGRAVEDPTRVPAMVAWYPPGAGYAMHKDAYGPGRELTVLLYLTDLDWKDPSGGVLRIHGPHIEGGALDIAPRLGRVVVFEARTTWHEVLPTASRPRRLLSLWLESSSSSASSSSE</sequence>
<dbReference type="SMART" id="SM00702">
    <property type="entry name" value="P4Hc"/>
    <property type="match status" value="1"/>
</dbReference>
<dbReference type="SUPFAM" id="SSF52540">
    <property type="entry name" value="P-loop containing nucleoside triphosphate hydrolases"/>
    <property type="match status" value="1"/>
</dbReference>
<keyword evidence="4" id="KW-0223">Dioxygenase</keyword>
<evidence type="ECO:0000256" key="5">
    <source>
        <dbReference type="ARBA" id="ARBA00023002"/>
    </source>
</evidence>
<dbReference type="AlphaFoldDB" id="A0AAD7UA83"/>
<feature type="compositionally biased region" description="Acidic residues" evidence="7">
    <location>
        <begin position="445"/>
        <end position="456"/>
    </location>
</feature>
<gene>
    <name evidence="10" type="ORF">CTAYLR_008484</name>
</gene>
<keyword evidence="2" id="KW-0479">Metal-binding</keyword>
<feature type="signal peptide" evidence="8">
    <location>
        <begin position="1"/>
        <end position="16"/>
    </location>
</feature>
<dbReference type="Proteomes" id="UP001230188">
    <property type="component" value="Unassembled WGS sequence"/>
</dbReference>
<dbReference type="GO" id="GO:0031543">
    <property type="term" value="F:peptidyl-proline dioxygenase activity"/>
    <property type="evidence" value="ECO:0007669"/>
    <property type="project" value="TreeGrafter"/>
</dbReference>
<dbReference type="EMBL" id="JAQMWT010000447">
    <property type="protein sequence ID" value="KAJ8601151.1"/>
    <property type="molecule type" value="Genomic_DNA"/>
</dbReference>
<feature type="region of interest" description="Disordered" evidence="7">
    <location>
        <begin position="335"/>
        <end position="354"/>
    </location>
</feature>
<keyword evidence="11" id="KW-1185">Reference proteome</keyword>
<accession>A0AAD7UA83</accession>
<dbReference type="InterPro" id="IPR044862">
    <property type="entry name" value="Pro_4_hyd_alph_FE2OG_OXY"/>
</dbReference>
<dbReference type="PROSITE" id="PS51471">
    <property type="entry name" value="FE2OG_OXY"/>
    <property type="match status" value="1"/>
</dbReference>
<evidence type="ECO:0000256" key="2">
    <source>
        <dbReference type="ARBA" id="ARBA00022723"/>
    </source>
</evidence>
<keyword evidence="3" id="KW-0847">Vitamin C</keyword>
<evidence type="ECO:0000313" key="11">
    <source>
        <dbReference type="Proteomes" id="UP001230188"/>
    </source>
</evidence>
<feature type="chain" id="PRO_5042197564" description="Fe2OG dioxygenase domain-containing protein" evidence="8">
    <location>
        <begin position="17"/>
        <end position="807"/>
    </location>
</feature>
<evidence type="ECO:0000256" key="1">
    <source>
        <dbReference type="ARBA" id="ARBA00001961"/>
    </source>
</evidence>
<evidence type="ECO:0000256" key="7">
    <source>
        <dbReference type="SAM" id="MobiDB-lite"/>
    </source>
</evidence>
<dbReference type="PANTHER" id="PTHR12907">
    <property type="entry name" value="EGL NINE HOMOLOG-RELATED"/>
    <property type="match status" value="1"/>
</dbReference>
<dbReference type="InterPro" id="IPR005123">
    <property type="entry name" value="Oxoglu/Fe-dep_dioxygenase_dom"/>
</dbReference>
<feature type="domain" description="Fe2OG dioxygenase" evidence="9">
    <location>
        <begin position="700"/>
        <end position="797"/>
    </location>
</feature>
<proteinExistence type="predicted"/>
<evidence type="ECO:0000256" key="8">
    <source>
        <dbReference type="SAM" id="SignalP"/>
    </source>
</evidence>
<organism evidence="10 11">
    <name type="scientific">Chrysophaeum taylorii</name>
    <dbReference type="NCBI Taxonomy" id="2483200"/>
    <lineage>
        <taxon>Eukaryota</taxon>
        <taxon>Sar</taxon>
        <taxon>Stramenopiles</taxon>
        <taxon>Ochrophyta</taxon>
        <taxon>Pelagophyceae</taxon>
        <taxon>Pelagomonadales</taxon>
        <taxon>Pelagomonadaceae</taxon>
        <taxon>Chrysophaeum</taxon>
    </lineage>
</organism>
<dbReference type="Gene3D" id="3.40.50.300">
    <property type="entry name" value="P-loop containing nucleotide triphosphate hydrolases"/>
    <property type="match status" value="1"/>
</dbReference>
<comment type="caution">
    <text evidence="10">The sequence shown here is derived from an EMBL/GenBank/DDBJ whole genome shotgun (WGS) entry which is preliminary data.</text>
</comment>
<dbReference type="InterPro" id="IPR027417">
    <property type="entry name" value="P-loop_NTPase"/>
</dbReference>
<dbReference type="GO" id="GO:0071456">
    <property type="term" value="P:cellular response to hypoxia"/>
    <property type="evidence" value="ECO:0007669"/>
    <property type="project" value="TreeGrafter"/>
</dbReference>
<comment type="cofactor">
    <cofactor evidence="1">
        <name>L-ascorbate</name>
        <dbReference type="ChEBI" id="CHEBI:38290"/>
    </cofactor>
</comment>
<dbReference type="InterPro" id="IPR006620">
    <property type="entry name" value="Pro_4_hyd_alph"/>
</dbReference>